<dbReference type="GeneID" id="35599654"/>
<evidence type="ECO:0000313" key="2">
    <source>
        <dbReference type="EMBL" id="CZT18636.1"/>
    </source>
</evidence>
<evidence type="ECO:0000256" key="1">
    <source>
        <dbReference type="SAM" id="Coils"/>
    </source>
</evidence>
<dbReference type="Proteomes" id="UP000225277">
    <property type="component" value="Unassembled WGS sequence"/>
</dbReference>
<name>A0A2D3V521_9PEZI</name>
<evidence type="ECO:0000313" key="3">
    <source>
        <dbReference type="Proteomes" id="UP000225277"/>
    </source>
</evidence>
<keyword evidence="3" id="KW-1185">Reference proteome</keyword>
<feature type="coiled-coil region" evidence="1">
    <location>
        <begin position="72"/>
        <end position="141"/>
    </location>
</feature>
<dbReference type="EMBL" id="FJUY01000006">
    <property type="protein sequence ID" value="CZT18636.1"/>
    <property type="molecule type" value="Genomic_DNA"/>
</dbReference>
<proteinExistence type="predicted"/>
<sequence length="307" mass="34762">MSDFDHGEYGEPFEMTWDLEDAASQLVPEETIPRMFAANLSDVAQQSIVGDDNSLASERGLDAVTQVVPEALPKTTEKLERLQRQVTTLVQNDHNDTLELEALERGLHDKSDALSQIRRKLDRAGIKIERQASQITRLENTELSLSTTIDKLNLQLTAAKDLILQVTAANDTEIQQSTTIRDLNLQLAAARHHESLQSVRVEELDRQLSVAKEDHRGEVRKLKVKHQANQVEQRHAGEMRKIAKRRNPYQFRIKELEAALTTSKQDVDDTIKNAMKVHGFSGAKAKSNPHKEDVDVMLDRIHEQMLD</sequence>
<accession>A0A2D3V521</accession>
<gene>
    <name evidence="2" type="ORF">RCC_04480</name>
</gene>
<protein>
    <submittedName>
        <fullName evidence="2">Uncharacterized protein</fullName>
    </submittedName>
</protein>
<keyword evidence="1" id="KW-0175">Coiled coil</keyword>
<organism evidence="2 3">
    <name type="scientific">Ramularia collo-cygni</name>
    <dbReference type="NCBI Taxonomy" id="112498"/>
    <lineage>
        <taxon>Eukaryota</taxon>
        <taxon>Fungi</taxon>
        <taxon>Dikarya</taxon>
        <taxon>Ascomycota</taxon>
        <taxon>Pezizomycotina</taxon>
        <taxon>Dothideomycetes</taxon>
        <taxon>Dothideomycetidae</taxon>
        <taxon>Mycosphaerellales</taxon>
        <taxon>Mycosphaerellaceae</taxon>
        <taxon>Ramularia</taxon>
    </lineage>
</organism>
<dbReference type="RefSeq" id="XP_023625526.1">
    <property type="nucleotide sequence ID" value="XM_023769758.1"/>
</dbReference>
<dbReference type="AlphaFoldDB" id="A0A2D3V521"/>
<reference evidence="2 3" key="1">
    <citation type="submission" date="2016-03" db="EMBL/GenBank/DDBJ databases">
        <authorList>
            <person name="Ploux O."/>
        </authorList>
    </citation>
    <scope>NUCLEOTIDE SEQUENCE [LARGE SCALE GENOMIC DNA]</scope>
    <source>
        <strain evidence="2 3">URUG2</strain>
    </source>
</reference>